<protein>
    <submittedName>
        <fullName evidence="1">Uncharacterized protein</fullName>
    </submittedName>
</protein>
<accession>A0A9P0KM57</accession>
<name>A0A9P0KM57_ACAOB</name>
<sequence length="62" mass="7011">MFSDTKLQGGNDDAFQFLRMESLLYDRMRLFGEVGSGFRLCTCALFLRQGNAGTLLVSSIRR</sequence>
<reference evidence="1" key="1">
    <citation type="submission" date="2022-03" db="EMBL/GenBank/DDBJ databases">
        <authorList>
            <person name="Sayadi A."/>
        </authorList>
    </citation>
    <scope>NUCLEOTIDE SEQUENCE</scope>
</reference>
<gene>
    <name evidence="1" type="ORF">ACAOBT_LOCUS11657</name>
</gene>
<dbReference type="Proteomes" id="UP001152888">
    <property type="component" value="Unassembled WGS sequence"/>
</dbReference>
<keyword evidence="2" id="KW-1185">Reference proteome</keyword>
<proteinExistence type="predicted"/>
<dbReference type="AlphaFoldDB" id="A0A9P0KM57"/>
<organism evidence="1 2">
    <name type="scientific">Acanthoscelides obtectus</name>
    <name type="common">Bean weevil</name>
    <name type="synonym">Bruchus obtectus</name>
    <dbReference type="NCBI Taxonomy" id="200917"/>
    <lineage>
        <taxon>Eukaryota</taxon>
        <taxon>Metazoa</taxon>
        <taxon>Ecdysozoa</taxon>
        <taxon>Arthropoda</taxon>
        <taxon>Hexapoda</taxon>
        <taxon>Insecta</taxon>
        <taxon>Pterygota</taxon>
        <taxon>Neoptera</taxon>
        <taxon>Endopterygota</taxon>
        <taxon>Coleoptera</taxon>
        <taxon>Polyphaga</taxon>
        <taxon>Cucujiformia</taxon>
        <taxon>Chrysomeloidea</taxon>
        <taxon>Chrysomelidae</taxon>
        <taxon>Bruchinae</taxon>
        <taxon>Bruchini</taxon>
        <taxon>Acanthoscelides</taxon>
    </lineage>
</organism>
<dbReference type="EMBL" id="CAKOFQ010006837">
    <property type="protein sequence ID" value="CAH1975560.1"/>
    <property type="molecule type" value="Genomic_DNA"/>
</dbReference>
<comment type="caution">
    <text evidence="1">The sequence shown here is derived from an EMBL/GenBank/DDBJ whole genome shotgun (WGS) entry which is preliminary data.</text>
</comment>
<evidence type="ECO:0000313" key="2">
    <source>
        <dbReference type="Proteomes" id="UP001152888"/>
    </source>
</evidence>
<evidence type="ECO:0000313" key="1">
    <source>
        <dbReference type="EMBL" id="CAH1975560.1"/>
    </source>
</evidence>